<proteinExistence type="predicted"/>
<keyword evidence="6" id="KW-1185">Reference proteome</keyword>
<feature type="compositionally biased region" description="Acidic residues" evidence="3">
    <location>
        <begin position="80"/>
        <end position="93"/>
    </location>
</feature>
<feature type="region of interest" description="Disordered" evidence="3">
    <location>
        <begin position="446"/>
        <end position="714"/>
    </location>
</feature>
<feature type="compositionally biased region" description="Basic and acidic residues" evidence="3">
    <location>
        <begin position="475"/>
        <end position="490"/>
    </location>
</feature>
<feature type="region of interest" description="Disordered" evidence="3">
    <location>
        <begin position="729"/>
        <end position="752"/>
    </location>
</feature>
<dbReference type="PANTHER" id="PTHR14296">
    <property type="entry name" value="REMODELING AND SPACING FACTOR 1"/>
    <property type="match status" value="1"/>
</dbReference>
<dbReference type="InterPro" id="IPR018501">
    <property type="entry name" value="DDT_dom"/>
</dbReference>
<evidence type="ECO:0000256" key="2">
    <source>
        <dbReference type="ARBA" id="ARBA00023242"/>
    </source>
</evidence>
<feature type="compositionally biased region" description="Acidic residues" evidence="3">
    <location>
        <begin position="545"/>
        <end position="586"/>
    </location>
</feature>
<evidence type="ECO:0000256" key="3">
    <source>
        <dbReference type="SAM" id="MobiDB-lite"/>
    </source>
</evidence>
<evidence type="ECO:0000313" key="6">
    <source>
        <dbReference type="Proteomes" id="UP000824890"/>
    </source>
</evidence>
<sequence>MGSSSDIVPDRSSPGNHRSPADDASPVAGTKIPAEDPTTLRRTRPSRACTVRAQERLQEQQAAERKVRPLKKECKRREEEVDDDDAEEEEEDEKNQRQCVGGGSSGKSKIVTFLVPPPEPSQMPRWNLRSTWELASVLNFLHVFRPLLKINAEFSAEEFETALLNPNDTLSDIHIPLLKAIPPVTRTALTRDTWVTVLCRKIRDSWHWVAEGDLPIIAAQGRETEVYKSLDPAIRVVILKALCDIRVEQEDIRSYIDNSLKTGVHVSAFRKNRVGGDSHGVNFWYEDDPFVGHRLYREIRKAEVVKVRTKGSKILPNVTYQWETVATNFDEFQDVSEKLNSSSSRIEISLGKKLTRDMLPEIEKEHKRKEKLLKKQHRQALLLDNYLVVDGLGVGRSLRDRKPVRYTFDDYDRSINEAIKITKKKDPSPEEPFLHRRESARLDALANGSSTCSTHPAEPVNDTASAGSSDSDGFDEQRDESMDRRQDTVNRRRQRPQRYSATDFVETVSDNDAGFESDDDIVGEAVYDEEYLRKRKRKKQSSGSEGEEENGDEEYKWDEDNAEYEEEEEEEEEDEDSLSGSEEDSDEPRRGKKMPRREAKSRSRSRSNDYRTGLRRSKRATRIDYQQYEFSESDKEATGAAKRKRLVEPDEHSDESGNGNFTMGSEDSEEKANDHESESPDEEETREVNDNAEKTNGTENNNQVNKSNCTDQEVEGAVGKRHYLDLNELAPVSGFDDGPSTVLKDDDKTDNL</sequence>
<feature type="compositionally biased region" description="Basic and acidic residues" evidence="3">
    <location>
        <begin position="743"/>
        <end position="752"/>
    </location>
</feature>
<comment type="subcellular location">
    <subcellularLocation>
        <location evidence="1">Nucleus</location>
    </subcellularLocation>
</comment>
<name>A0ABQ7YCU1_BRANA</name>
<organism evidence="5 6">
    <name type="scientific">Brassica napus</name>
    <name type="common">Rape</name>
    <dbReference type="NCBI Taxonomy" id="3708"/>
    <lineage>
        <taxon>Eukaryota</taxon>
        <taxon>Viridiplantae</taxon>
        <taxon>Streptophyta</taxon>
        <taxon>Embryophyta</taxon>
        <taxon>Tracheophyta</taxon>
        <taxon>Spermatophyta</taxon>
        <taxon>Magnoliopsida</taxon>
        <taxon>eudicotyledons</taxon>
        <taxon>Gunneridae</taxon>
        <taxon>Pentapetalae</taxon>
        <taxon>rosids</taxon>
        <taxon>malvids</taxon>
        <taxon>Brassicales</taxon>
        <taxon>Brassicaceae</taxon>
        <taxon>Brassiceae</taxon>
        <taxon>Brassica</taxon>
    </lineage>
</organism>
<accession>A0ABQ7YCU1</accession>
<gene>
    <name evidence="5" type="ORF">HID58_083211</name>
</gene>
<dbReference type="EMBL" id="JAGKQM010000018">
    <property type="protein sequence ID" value="KAH0866000.1"/>
    <property type="molecule type" value="Genomic_DNA"/>
</dbReference>
<comment type="caution">
    <text evidence="5">The sequence shown here is derived from an EMBL/GenBank/DDBJ whole genome shotgun (WGS) entry which is preliminary data.</text>
</comment>
<dbReference type="Proteomes" id="UP000824890">
    <property type="component" value="Unassembled WGS sequence"/>
</dbReference>
<keyword evidence="2" id="KW-0539">Nucleus</keyword>
<feature type="compositionally biased region" description="Polar residues" evidence="3">
    <location>
        <begin position="694"/>
        <end position="711"/>
    </location>
</feature>
<dbReference type="Pfam" id="PF02791">
    <property type="entry name" value="DDT"/>
    <property type="match status" value="1"/>
</dbReference>
<evidence type="ECO:0000313" key="5">
    <source>
        <dbReference type="EMBL" id="KAH0866000.1"/>
    </source>
</evidence>
<feature type="compositionally biased region" description="Acidic residues" evidence="3">
    <location>
        <begin position="513"/>
        <end position="529"/>
    </location>
</feature>
<dbReference type="InterPro" id="IPR028938">
    <property type="entry name" value="Rsf1-like"/>
</dbReference>
<evidence type="ECO:0000256" key="1">
    <source>
        <dbReference type="ARBA" id="ARBA00004123"/>
    </source>
</evidence>
<reference evidence="5 6" key="1">
    <citation type="submission" date="2021-05" db="EMBL/GenBank/DDBJ databases">
        <title>Genome Assembly of Synthetic Allotetraploid Brassica napus Reveals Homoeologous Exchanges between Subgenomes.</title>
        <authorList>
            <person name="Davis J.T."/>
        </authorList>
    </citation>
    <scope>NUCLEOTIDE SEQUENCE [LARGE SCALE GENOMIC DNA]</scope>
    <source>
        <strain evidence="6">cv. Da-Ae</strain>
        <tissue evidence="5">Seedling</tissue>
    </source>
</reference>
<feature type="compositionally biased region" description="Basic and acidic residues" evidence="3">
    <location>
        <begin position="53"/>
        <end position="79"/>
    </location>
</feature>
<feature type="region of interest" description="Disordered" evidence="3">
    <location>
        <begin position="1"/>
        <end position="109"/>
    </location>
</feature>
<feature type="compositionally biased region" description="Basic and acidic residues" evidence="3">
    <location>
        <begin position="596"/>
        <end position="609"/>
    </location>
</feature>
<protein>
    <recommendedName>
        <fullName evidence="4">DDT domain-containing protein</fullName>
    </recommendedName>
</protein>
<dbReference type="PANTHER" id="PTHR14296:SF8">
    <property type="entry name" value="DDT DOMAIN-CONTAINING PROTEIN"/>
    <property type="match status" value="1"/>
</dbReference>
<feature type="compositionally biased region" description="Polar residues" evidence="3">
    <location>
        <begin position="656"/>
        <end position="665"/>
    </location>
</feature>
<feature type="domain" description="DDT" evidence="4">
    <location>
        <begin position="136"/>
        <end position="181"/>
    </location>
</feature>
<evidence type="ECO:0000259" key="4">
    <source>
        <dbReference type="Pfam" id="PF02791"/>
    </source>
</evidence>